<dbReference type="EMBL" id="MGAU01000041">
    <property type="protein sequence ID" value="OGK54089.1"/>
    <property type="molecule type" value="Genomic_DNA"/>
</dbReference>
<evidence type="ECO:0000313" key="2">
    <source>
        <dbReference type="Proteomes" id="UP000178486"/>
    </source>
</evidence>
<organism evidence="1 2">
    <name type="scientific">Candidatus Roizmanbacteria bacterium RIFCSPLOWO2_01_FULL_45_11</name>
    <dbReference type="NCBI Taxonomy" id="1802070"/>
    <lineage>
        <taxon>Bacteria</taxon>
        <taxon>Candidatus Roizmaniibacteriota</taxon>
    </lineage>
</organism>
<reference evidence="1 2" key="1">
    <citation type="journal article" date="2016" name="Nat. Commun.">
        <title>Thousands of microbial genomes shed light on interconnected biogeochemical processes in an aquifer system.</title>
        <authorList>
            <person name="Anantharaman K."/>
            <person name="Brown C.T."/>
            <person name="Hug L.A."/>
            <person name="Sharon I."/>
            <person name="Castelle C.J."/>
            <person name="Probst A.J."/>
            <person name="Thomas B.C."/>
            <person name="Singh A."/>
            <person name="Wilkins M.J."/>
            <person name="Karaoz U."/>
            <person name="Brodie E.L."/>
            <person name="Williams K.H."/>
            <person name="Hubbard S.S."/>
            <person name="Banfield J.F."/>
        </authorList>
    </citation>
    <scope>NUCLEOTIDE SEQUENCE [LARGE SCALE GENOMIC DNA]</scope>
</reference>
<name>A0A1F7JER2_9BACT</name>
<accession>A0A1F7JER2</accession>
<dbReference type="Proteomes" id="UP000178486">
    <property type="component" value="Unassembled WGS sequence"/>
</dbReference>
<protein>
    <submittedName>
        <fullName evidence="1">Uncharacterized protein</fullName>
    </submittedName>
</protein>
<gene>
    <name evidence="1" type="ORF">A3B56_02630</name>
</gene>
<proteinExistence type="predicted"/>
<comment type="caution">
    <text evidence="1">The sequence shown here is derived from an EMBL/GenBank/DDBJ whole genome shotgun (WGS) entry which is preliminary data.</text>
</comment>
<evidence type="ECO:0000313" key="1">
    <source>
        <dbReference type="EMBL" id="OGK54089.1"/>
    </source>
</evidence>
<sequence length="86" mass="8887">MKFEFENRITNASDQKWVSDEAAEVLRLSGTLGVSIGLTAEGVFNLGNGVAEGDISRAIIGGASVLIGAVGAIRGAGDFESHKAEH</sequence>
<dbReference type="AlphaFoldDB" id="A0A1F7JER2"/>